<gene>
    <name evidence="9 12" type="primary">trpD</name>
    <name evidence="12" type="ORF">E4O86_08315</name>
</gene>
<dbReference type="OrthoDB" id="9806430at2"/>
<dbReference type="HAMAP" id="MF_00211">
    <property type="entry name" value="TrpD"/>
    <property type="match status" value="1"/>
</dbReference>
<feature type="binding site" evidence="9">
    <location>
        <position position="228"/>
    </location>
    <ligand>
        <name>Mg(2+)</name>
        <dbReference type="ChEBI" id="CHEBI:18420"/>
        <label>2</label>
    </ligand>
</feature>
<dbReference type="SUPFAM" id="SSF47648">
    <property type="entry name" value="Nucleoside phosphorylase/phosphoribosyltransferase N-terminal domain"/>
    <property type="match status" value="1"/>
</dbReference>
<feature type="binding site" evidence="9">
    <location>
        <position position="90"/>
    </location>
    <ligand>
        <name>Mg(2+)</name>
        <dbReference type="ChEBI" id="CHEBI:18420"/>
        <label>1</label>
    </ligand>
</feature>
<dbReference type="Pfam" id="PF02885">
    <property type="entry name" value="Glycos_trans_3N"/>
    <property type="match status" value="1"/>
</dbReference>
<evidence type="ECO:0000259" key="10">
    <source>
        <dbReference type="Pfam" id="PF00591"/>
    </source>
</evidence>
<feature type="binding site" evidence="9">
    <location>
        <position position="118"/>
    </location>
    <ligand>
        <name>5-phospho-alpha-D-ribose 1-diphosphate</name>
        <dbReference type="ChEBI" id="CHEBI:58017"/>
    </ligand>
</feature>
<dbReference type="Gene3D" id="1.20.970.10">
    <property type="entry name" value="Transferase, Pyrimidine Nucleoside Phosphorylase, Chain C"/>
    <property type="match status" value="1"/>
</dbReference>
<evidence type="ECO:0000259" key="11">
    <source>
        <dbReference type="Pfam" id="PF02885"/>
    </source>
</evidence>
<evidence type="ECO:0000256" key="8">
    <source>
        <dbReference type="ARBA" id="ARBA00061188"/>
    </source>
</evidence>
<comment type="similarity">
    <text evidence="9">Belongs to the anthranilate phosphoribosyltransferase family.</text>
</comment>
<comment type="subunit">
    <text evidence="9">Homodimer.</text>
</comment>
<keyword evidence="2 9" id="KW-0028">Amino-acid biosynthesis</keyword>
<evidence type="ECO:0000256" key="4">
    <source>
        <dbReference type="ARBA" id="ARBA00022679"/>
    </source>
</evidence>
<comment type="pathway">
    <text evidence="1 9">Amino-acid biosynthesis; L-tryptophan biosynthesis; L-tryptophan from chorismate: step 2/5.</text>
</comment>
<feature type="domain" description="Glycosyl transferase family 3" evidence="10">
    <location>
        <begin position="72"/>
        <end position="325"/>
    </location>
</feature>
<proteinExistence type="inferred from homology"/>
<feature type="binding site" evidence="9">
    <location>
        <begin position="88"/>
        <end position="91"/>
    </location>
    <ligand>
        <name>5-phospho-alpha-D-ribose 1-diphosphate</name>
        <dbReference type="ChEBI" id="CHEBI:58017"/>
    </ligand>
</feature>
<dbReference type="InterPro" id="IPR000312">
    <property type="entry name" value="Glycosyl_Trfase_fam3"/>
</dbReference>
<evidence type="ECO:0000313" key="12">
    <source>
        <dbReference type="EMBL" id="MYZ47714.1"/>
    </source>
</evidence>
<dbReference type="Proteomes" id="UP000773614">
    <property type="component" value="Unassembled WGS sequence"/>
</dbReference>
<dbReference type="GO" id="GO:0004048">
    <property type="term" value="F:anthranilate phosphoribosyltransferase activity"/>
    <property type="evidence" value="ECO:0007669"/>
    <property type="project" value="UniProtKB-UniRule"/>
</dbReference>
<feature type="domain" description="Glycosyl transferase family 3 N-terminal" evidence="11">
    <location>
        <begin position="2"/>
        <end position="62"/>
    </location>
</feature>
<dbReference type="InterPro" id="IPR035902">
    <property type="entry name" value="Nuc_phospho_transferase"/>
</dbReference>
<evidence type="ECO:0000256" key="1">
    <source>
        <dbReference type="ARBA" id="ARBA00004907"/>
    </source>
</evidence>
<dbReference type="PANTHER" id="PTHR43285:SF2">
    <property type="entry name" value="ANTHRANILATE PHOSPHORIBOSYLTRANSFERASE"/>
    <property type="match status" value="1"/>
</dbReference>
<dbReference type="Gene3D" id="3.40.1030.10">
    <property type="entry name" value="Nucleoside phosphorylase/phosphoribosyltransferase catalytic domain"/>
    <property type="match status" value="1"/>
</dbReference>
<dbReference type="InterPro" id="IPR017459">
    <property type="entry name" value="Glycosyl_Trfase_fam3_N_dom"/>
</dbReference>
<evidence type="ECO:0000256" key="5">
    <source>
        <dbReference type="ARBA" id="ARBA00022822"/>
    </source>
</evidence>
<name>A0A964T4F7_9HYPH</name>
<dbReference type="InterPro" id="IPR005940">
    <property type="entry name" value="Anthranilate_Pribosyl_Tfrase"/>
</dbReference>
<keyword evidence="13" id="KW-1185">Reference proteome</keyword>
<dbReference type="GO" id="GO:0000162">
    <property type="term" value="P:L-tryptophan biosynthetic process"/>
    <property type="evidence" value="ECO:0007669"/>
    <property type="project" value="UniProtKB-UniRule"/>
</dbReference>
<dbReference type="RefSeq" id="WP_161140064.1">
    <property type="nucleotide sequence ID" value="NZ_SPKJ01000020.1"/>
</dbReference>
<sequence length="338" mass="34964">MKSFLAKVASGTPLTREEARQAFDIMMSGEATPSQIGGFLMALRTRGETVDEIAGAVASMRGRMTTVEAPPEAIDIVGTGGDASGTYNISTAAAFVVAGAGVPVAKHGNRALSSRSGAADVLAALGVNIELGPERIAACIRDAGIGFMFAPNHHAAMRHVGPSRVELGTRTIFNLLGPLCNPANVRRYMLGVFAREWIEPVANVLAALGAESAWIVHGTFGERGGLDEVTATGTTYVAELKAGQVRVFEVSPLEFGVDPVAPEALIGGTADENAKALLGVLEGELGPYRDVTIMNAASALMVAGRAALIEDAVTIARESIENGRAKAALDRLVAVSNG</sequence>
<keyword evidence="9" id="KW-0479">Metal-binding</keyword>
<feature type="binding site" evidence="9">
    <location>
        <position position="228"/>
    </location>
    <ligand>
        <name>Mg(2+)</name>
        <dbReference type="ChEBI" id="CHEBI:18420"/>
        <label>1</label>
    </ligand>
</feature>
<evidence type="ECO:0000256" key="9">
    <source>
        <dbReference type="HAMAP-Rule" id="MF_00211"/>
    </source>
</evidence>
<dbReference type="GO" id="GO:0005829">
    <property type="term" value="C:cytosol"/>
    <property type="evidence" value="ECO:0007669"/>
    <property type="project" value="TreeGrafter"/>
</dbReference>
<dbReference type="GO" id="GO:0000287">
    <property type="term" value="F:magnesium ion binding"/>
    <property type="evidence" value="ECO:0007669"/>
    <property type="project" value="UniProtKB-UniRule"/>
</dbReference>
<keyword evidence="3 9" id="KW-0328">Glycosyltransferase</keyword>
<keyword evidence="9" id="KW-0460">Magnesium</keyword>
<accession>A0A964T4F7</accession>
<keyword evidence="5 9" id="KW-0822">Tryptophan biosynthesis</keyword>
<dbReference type="SUPFAM" id="SSF52418">
    <property type="entry name" value="Nucleoside phosphorylase/phosphoribosyltransferase catalytic domain"/>
    <property type="match status" value="1"/>
</dbReference>
<feature type="binding site" evidence="9">
    <location>
        <position position="86"/>
    </location>
    <ligand>
        <name>5-phospho-alpha-D-ribose 1-diphosphate</name>
        <dbReference type="ChEBI" id="CHEBI:58017"/>
    </ligand>
</feature>
<feature type="binding site" evidence="9">
    <location>
        <position position="109"/>
    </location>
    <ligand>
        <name>anthranilate</name>
        <dbReference type="ChEBI" id="CHEBI:16567"/>
        <label>1</label>
    </ligand>
</feature>
<feature type="binding site" evidence="9">
    <location>
        <position position="164"/>
    </location>
    <ligand>
        <name>anthranilate</name>
        <dbReference type="ChEBI" id="CHEBI:16567"/>
        <label>2</label>
    </ligand>
</feature>
<feature type="binding site" evidence="9">
    <location>
        <position position="227"/>
    </location>
    <ligand>
        <name>Mg(2+)</name>
        <dbReference type="ChEBI" id="CHEBI:18420"/>
        <label>2</label>
    </ligand>
</feature>
<comment type="caution">
    <text evidence="12">The sequence shown here is derived from an EMBL/GenBank/DDBJ whole genome shotgun (WGS) entry which is preliminary data.</text>
</comment>
<keyword evidence="4 9" id="KW-0808">Transferase</keyword>
<evidence type="ECO:0000256" key="7">
    <source>
        <dbReference type="ARBA" id="ARBA00052328"/>
    </source>
</evidence>
<comment type="caution">
    <text evidence="9">Lacks conserved residue(s) required for the propagation of feature annotation.</text>
</comment>
<dbReference type="InterPro" id="IPR036320">
    <property type="entry name" value="Glycosyl_Trfase_fam3_N_dom_sf"/>
</dbReference>
<evidence type="ECO:0000313" key="13">
    <source>
        <dbReference type="Proteomes" id="UP000773614"/>
    </source>
</evidence>
<dbReference type="EC" id="2.4.2.18" evidence="9"/>
<feature type="binding site" evidence="9">
    <location>
        <position position="78"/>
    </location>
    <ligand>
        <name>anthranilate</name>
        <dbReference type="ChEBI" id="CHEBI:16567"/>
        <label>1</label>
    </ligand>
</feature>
<dbReference type="AlphaFoldDB" id="A0A964T4F7"/>
<feature type="binding site" evidence="9">
    <location>
        <begin position="81"/>
        <end position="82"/>
    </location>
    <ligand>
        <name>5-phospho-alpha-D-ribose 1-diphosphate</name>
        <dbReference type="ChEBI" id="CHEBI:58017"/>
    </ligand>
</feature>
<keyword evidence="6 9" id="KW-0057">Aromatic amino acid biosynthesis</keyword>
<evidence type="ECO:0000256" key="2">
    <source>
        <dbReference type="ARBA" id="ARBA00022605"/>
    </source>
</evidence>
<comment type="catalytic activity">
    <reaction evidence="7 9">
        <text>N-(5-phospho-beta-D-ribosyl)anthranilate + diphosphate = 5-phospho-alpha-D-ribose 1-diphosphate + anthranilate</text>
        <dbReference type="Rhea" id="RHEA:11768"/>
        <dbReference type="ChEBI" id="CHEBI:16567"/>
        <dbReference type="ChEBI" id="CHEBI:18277"/>
        <dbReference type="ChEBI" id="CHEBI:33019"/>
        <dbReference type="ChEBI" id="CHEBI:58017"/>
        <dbReference type="EC" id="2.4.2.18"/>
    </reaction>
</comment>
<dbReference type="EMBL" id="SPKJ01000020">
    <property type="protein sequence ID" value="MYZ47714.1"/>
    <property type="molecule type" value="Genomic_DNA"/>
</dbReference>
<reference evidence="12" key="1">
    <citation type="submission" date="2019-03" db="EMBL/GenBank/DDBJ databases">
        <title>Afifella sp. nov., isolated from activated sludge.</title>
        <authorList>
            <person name="Li Q."/>
            <person name="Liu Y."/>
        </authorList>
    </citation>
    <scope>NUCLEOTIDE SEQUENCE</scope>
    <source>
        <strain evidence="12">L72</strain>
    </source>
</reference>
<evidence type="ECO:0000256" key="6">
    <source>
        <dbReference type="ARBA" id="ARBA00023141"/>
    </source>
</evidence>
<feature type="binding site" evidence="9">
    <location>
        <begin position="106"/>
        <end position="114"/>
    </location>
    <ligand>
        <name>5-phospho-alpha-D-ribose 1-diphosphate</name>
        <dbReference type="ChEBI" id="CHEBI:58017"/>
    </ligand>
</feature>
<evidence type="ECO:0000256" key="3">
    <source>
        <dbReference type="ARBA" id="ARBA00022676"/>
    </source>
</evidence>
<dbReference type="FunFam" id="3.40.1030.10:FF:000002">
    <property type="entry name" value="Anthranilate phosphoribosyltransferase"/>
    <property type="match status" value="1"/>
</dbReference>
<feature type="binding site" evidence="9">
    <location>
        <position position="78"/>
    </location>
    <ligand>
        <name>5-phospho-alpha-D-ribose 1-diphosphate</name>
        <dbReference type="ChEBI" id="CHEBI:58017"/>
    </ligand>
</feature>
<protein>
    <recommendedName>
        <fullName evidence="9">Anthranilate phosphoribosyltransferase</fullName>
        <ecNumber evidence="9">2.4.2.18</ecNumber>
    </recommendedName>
</protein>
<organism evidence="12 13">
    <name type="scientific">Propylenella binzhouense</name>
    <dbReference type="NCBI Taxonomy" id="2555902"/>
    <lineage>
        <taxon>Bacteria</taxon>
        <taxon>Pseudomonadati</taxon>
        <taxon>Pseudomonadota</taxon>
        <taxon>Alphaproteobacteria</taxon>
        <taxon>Hyphomicrobiales</taxon>
        <taxon>Propylenellaceae</taxon>
        <taxon>Propylenella</taxon>
    </lineage>
</organism>
<comment type="similarity">
    <text evidence="8">In the C-terminal section; belongs to the anthranilate phosphoribosyltransferase family.</text>
</comment>
<dbReference type="Pfam" id="PF00591">
    <property type="entry name" value="Glycos_transf_3"/>
    <property type="match status" value="1"/>
</dbReference>
<dbReference type="NCBIfam" id="TIGR01245">
    <property type="entry name" value="trpD"/>
    <property type="match status" value="1"/>
</dbReference>
<comment type="cofactor">
    <cofactor evidence="9">
        <name>Mg(2+)</name>
        <dbReference type="ChEBI" id="CHEBI:18420"/>
    </cofactor>
    <text evidence="9">Binds 2 magnesium ions per monomer.</text>
</comment>
<comment type="function">
    <text evidence="9">Catalyzes the transfer of the phosphoribosyl group of 5-phosphorylribose-1-pyrophosphate (PRPP) to anthranilate to yield N-(5'-phosphoribosyl)-anthranilate (PRA).</text>
</comment>
<dbReference type="PANTHER" id="PTHR43285">
    <property type="entry name" value="ANTHRANILATE PHOSPHORIBOSYLTRANSFERASE"/>
    <property type="match status" value="1"/>
</dbReference>